<proteinExistence type="predicted"/>
<sequence length="82" mass="9084">MSSRGLTNLNPFLVPLTVPLLMLSSPFAMHLGSHTSRQNGTFIQTSPPSAGLSWTWSTSSSGRQSLWFMMTALVRPQTHVFY</sequence>
<evidence type="ECO:0000313" key="3">
    <source>
        <dbReference type="Proteomes" id="UP000261340"/>
    </source>
</evidence>
<accession>A0A3Q0SYE9</accession>
<evidence type="ECO:0000313" key="2">
    <source>
        <dbReference type="Ensembl" id="ENSACIP00000027667.1"/>
    </source>
</evidence>
<name>A0A3Q0SYE9_AMPCI</name>
<dbReference type="Ensembl" id="ENSACIT00000028397.1">
    <property type="protein sequence ID" value="ENSACIP00000027667.1"/>
    <property type="gene ID" value="ENSACIG00000021442.1"/>
</dbReference>
<dbReference type="AlphaFoldDB" id="A0A3Q0SYE9"/>
<keyword evidence="1" id="KW-0732">Signal</keyword>
<feature type="chain" id="PRO_5018677138" description="Secreted protein" evidence="1">
    <location>
        <begin position="29"/>
        <end position="82"/>
    </location>
</feature>
<evidence type="ECO:0008006" key="4">
    <source>
        <dbReference type="Google" id="ProtNLM"/>
    </source>
</evidence>
<reference evidence="2" key="1">
    <citation type="submission" date="2025-08" db="UniProtKB">
        <authorList>
            <consortium name="Ensembl"/>
        </authorList>
    </citation>
    <scope>IDENTIFICATION</scope>
</reference>
<keyword evidence="3" id="KW-1185">Reference proteome</keyword>
<feature type="signal peptide" evidence="1">
    <location>
        <begin position="1"/>
        <end position="28"/>
    </location>
</feature>
<evidence type="ECO:0000256" key="1">
    <source>
        <dbReference type="SAM" id="SignalP"/>
    </source>
</evidence>
<reference evidence="2" key="2">
    <citation type="submission" date="2025-09" db="UniProtKB">
        <authorList>
            <consortium name="Ensembl"/>
        </authorList>
    </citation>
    <scope>IDENTIFICATION</scope>
</reference>
<organism evidence="2 3">
    <name type="scientific">Amphilophus citrinellus</name>
    <name type="common">Midas cichlid</name>
    <name type="synonym">Cichlasoma citrinellum</name>
    <dbReference type="NCBI Taxonomy" id="61819"/>
    <lineage>
        <taxon>Eukaryota</taxon>
        <taxon>Metazoa</taxon>
        <taxon>Chordata</taxon>
        <taxon>Craniata</taxon>
        <taxon>Vertebrata</taxon>
        <taxon>Euteleostomi</taxon>
        <taxon>Actinopterygii</taxon>
        <taxon>Neopterygii</taxon>
        <taxon>Teleostei</taxon>
        <taxon>Neoteleostei</taxon>
        <taxon>Acanthomorphata</taxon>
        <taxon>Ovalentaria</taxon>
        <taxon>Cichlomorphae</taxon>
        <taxon>Cichliformes</taxon>
        <taxon>Cichlidae</taxon>
        <taxon>New World cichlids</taxon>
        <taxon>Cichlasomatinae</taxon>
        <taxon>Heroini</taxon>
        <taxon>Amphilophus</taxon>
    </lineage>
</organism>
<protein>
    <recommendedName>
        <fullName evidence="4">Secreted protein</fullName>
    </recommendedName>
</protein>
<dbReference type="Proteomes" id="UP000261340">
    <property type="component" value="Unplaced"/>
</dbReference>